<dbReference type="PANTHER" id="PTHR38592">
    <property type="entry name" value="BLL4819 PROTEIN"/>
    <property type="match status" value="1"/>
</dbReference>
<dbReference type="eggNOG" id="COG4645">
    <property type="taxonomic scope" value="Bacteria"/>
</dbReference>
<dbReference type="PIRSF" id="PIRSF028704">
    <property type="entry name" value="UPC028704"/>
    <property type="match status" value="1"/>
</dbReference>
<dbReference type="OrthoDB" id="9775975at2"/>
<feature type="transmembrane region" description="Helical" evidence="1">
    <location>
        <begin position="315"/>
        <end position="333"/>
    </location>
</feature>
<keyword evidence="1" id="KW-0472">Membrane</keyword>
<dbReference type="InterPro" id="IPR014550">
    <property type="entry name" value="UCP028704_OpgC"/>
</dbReference>
<keyword evidence="3" id="KW-1185">Reference proteome</keyword>
<feature type="transmembrane region" description="Helical" evidence="1">
    <location>
        <begin position="27"/>
        <end position="45"/>
    </location>
</feature>
<name>F9Y543_KETVW</name>
<reference evidence="2 3" key="1">
    <citation type="journal article" date="2011" name="J. Bacteriol.">
        <title>Complete genome sequence of the industrial strain Ketogulonicigenium vulgare WSH-001.</title>
        <authorList>
            <person name="Liu L."/>
            <person name="Li Y."/>
            <person name="Zhang J."/>
            <person name="Zhou Z."/>
            <person name="Liu J."/>
            <person name="Li X."/>
            <person name="Zhou J."/>
            <person name="Du G."/>
            <person name="Wang L."/>
            <person name="Chen J."/>
        </authorList>
    </citation>
    <scope>NUCLEOTIDE SEQUENCE [LARGE SCALE GENOMIC DNA]</scope>
    <source>
        <strain evidence="2 3">WSH-001</strain>
    </source>
</reference>
<dbReference type="HOGENOM" id="CLU_041272_0_0_5"/>
<evidence type="ECO:0000313" key="3">
    <source>
        <dbReference type="Proteomes" id="UP000000692"/>
    </source>
</evidence>
<feature type="transmembrane region" description="Helical" evidence="1">
    <location>
        <begin position="262"/>
        <end position="285"/>
    </location>
</feature>
<feature type="transmembrane region" description="Helical" evidence="1">
    <location>
        <begin position="345"/>
        <end position="362"/>
    </location>
</feature>
<dbReference type="PATRIC" id="fig|759362.5.peg.864"/>
<feature type="transmembrane region" description="Helical" evidence="1">
    <location>
        <begin position="145"/>
        <end position="166"/>
    </location>
</feature>
<dbReference type="AlphaFoldDB" id="F9Y543"/>
<dbReference type="Pfam" id="PF10129">
    <property type="entry name" value="OpgC_C"/>
    <property type="match status" value="1"/>
</dbReference>
<gene>
    <name evidence="2" type="ordered locus">KVU_0836</name>
</gene>
<feature type="transmembrane region" description="Helical" evidence="1">
    <location>
        <begin position="66"/>
        <end position="84"/>
    </location>
</feature>
<proteinExistence type="predicted"/>
<sequence>MVLSHLVFPDAIWMISLHFRNVMFTESAQGFVFVSGMVFGIVLLKRLQRRGYEAITQQAQHRIAELWRYSVLLVLGLYAMRFALPDGDVLFRSWTGEAPIWDLWRLFGVLTLAYQPTFADILPMYIVFMLFAAPAVRAVSQGRQMQVIVTSATIWIAAQFGVWGWIQAPFNWIFEASDGQGLRMAFNPMGWQLLFMMGLVIGVMLAQQRFDLKAMAPGRAGRLALLAALVLLVLFPLRWLTARGLLPEGAWPFYRVMENRGALGPIFIISFAAVGYLFAWIVACGPRSGSRILRATSAGIAAVLAWRPAVMMGQHSLHTYVWHVPLVYMAFYFGKQLGDPSQGMMTLLALAVFALLPLPAWWRSRTMETRSAPKPVVVKK</sequence>
<accession>F9Y543</accession>
<dbReference type="Proteomes" id="UP000000692">
    <property type="component" value="Chromosome"/>
</dbReference>
<evidence type="ECO:0000313" key="2">
    <source>
        <dbReference type="EMBL" id="AEM40675.1"/>
    </source>
</evidence>
<keyword evidence="1" id="KW-0812">Transmembrane</keyword>
<protein>
    <recommendedName>
        <fullName evidence="4">OpgC protein</fullName>
    </recommendedName>
</protein>
<feature type="transmembrane region" description="Helical" evidence="1">
    <location>
        <begin position="220"/>
        <end position="242"/>
    </location>
</feature>
<dbReference type="PANTHER" id="PTHR38592:SF3">
    <property type="entry name" value="BLL4819 PROTEIN"/>
    <property type="match status" value="1"/>
</dbReference>
<dbReference type="EMBL" id="CP002018">
    <property type="protein sequence ID" value="AEM40675.1"/>
    <property type="molecule type" value="Genomic_DNA"/>
</dbReference>
<keyword evidence="1" id="KW-1133">Transmembrane helix</keyword>
<dbReference type="KEGG" id="kvl:KVU_0836"/>
<feature type="transmembrane region" description="Helical" evidence="1">
    <location>
        <begin position="104"/>
        <end position="133"/>
    </location>
</feature>
<evidence type="ECO:0008006" key="4">
    <source>
        <dbReference type="Google" id="ProtNLM"/>
    </source>
</evidence>
<organism evidence="2 3">
    <name type="scientific">Ketogulonicigenium vulgare (strain WSH-001)</name>
    <dbReference type="NCBI Taxonomy" id="759362"/>
    <lineage>
        <taxon>Bacteria</taxon>
        <taxon>Pseudomonadati</taxon>
        <taxon>Pseudomonadota</taxon>
        <taxon>Alphaproteobacteria</taxon>
        <taxon>Rhodobacterales</taxon>
        <taxon>Roseobacteraceae</taxon>
        <taxon>Ketogulonicigenium</taxon>
    </lineage>
</organism>
<evidence type="ECO:0000256" key="1">
    <source>
        <dbReference type="SAM" id="Phobius"/>
    </source>
</evidence>
<feature type="transmembrane region" description="Helical" evidence="1">
    <location>
        <begin position="189"/>
        <end position="208"/>
    </location>
</feature>